<dbReference type="GeneID" id="14903743"/>
<dbReference type="GO" id="GO:0061733">
    <property type="term" value="F:protein-lysine-acetyltransferase activity"/>
    <property type="evidence" value="ECO:0007669"/>
    <property type="project" value="UniProtKB-EC"/>
</dbReference>
<dbReference type="InParanoid" id="G0R4D5"/>
<proteinExistence type="predicted"/>
<feature type="repeat" description="WD" evidence="1">
    <location>
        <begin position="128"/>
        <end position="169"/>
    </location>
</feature>
<dbReference type="EMBL" id="GL984334">
    <property type="protein sequence ID" value="EGR27673.1"/>
    <property type="molecule type" value="Genomic_DNA"/>
</dbReference>
<organism evidence="2 3">
    <name type="scientific">Ichthyophthirius multifiliis</name>
    <name type="common">White spot disease agent</name>
    <name type="synonym">Ich</name>
    <dbReference type="NCBI Taxonomy" id="5932"/>
    <lineage>
        <taxon>Eukaryota</taxon>
        <taxon>Sar</taxon>
        <taxon>Alveolata</taxon>
        <taxon>Ciliophora</taxon>
        <taxon>Intramacronucleata</taxon>
        <taxon>Oligohymenophorea</taxon>
        <taxon>Hymenostomatida</taxon>
        <taxon>Ophryoglenina</taxon>
        <taxon>Ichthyophthirius</taxon>
    </lineage>
</organism>
<dbReference type="PROSITE" id="PS50294">
    <property type="entry name" value="WD_REPEATS_REGION"/>
    <property type="match status" value="1"/>
</dbReference>
<dbReference type="SUPFAM" id="SSF50978">
    <property type="entry name" value="WD40 repeat-like"/>
    <property type="match status" value="1"/>
</dbReference>
<evidence type="ECO:0000313" key="3">
    <source>
        <dbReference type="Proteomes" id="UP000008983"/>
    </source>
</evidence>
<keyword evidence="1" id="KW-0853">WD repeat</keyword>
<name>G0R4D5_ICHMU</name>
<dbReference type="Pfam" id="PF00400">
    <property type="entry name" value="WD40"/>
    <property type="match status" value="2"/>
</dbReference>
<dbReference type="InterPro" id="IPR015943">
    <property type="entry name" value="WD40/YVTN_repeat-like_dom_sf"/>
</dbReference>
<dbReference type="PANTHER" id="PTHR22836">
    <property type="entry name" value="WD40 REPEAT PROTEIN"/>
    <property type="match status" value="1"/>
</dbReference>
<gene>
    <name evidence="2" type="ORF">IMG5_191390</name>
</gene>
<dbReference type="Proteomes" id="UP000008983">
    <property type="component" value="Unassembled WGS sequence"/>
</dbReference>
<dbReference type="SMART" id="SM00320">
    <property type="entry name" value="WD40"/>
    <property type="match status" value="3"/>
</dbReference>
<dbReference type="RefSeq" id="XP_004025125.1">
    <property type="nucleotide sequence ID" value="XM_004025076.1"/>
</dbReference>
<keyword evidence="3" id="KW-1185">Reference proteome</keyword>
<dbReference type="PANTHER" id="PTHR22836:SF0">
    <property type="entry name" value="PRE-MRNA 3' END PROCESSING PROTEIN WDR33"/>
    <property type="match status" value="1"/>
</dbReference>
<dbReference type="AlphaFoldDB" id="G0R4D5"/>
<feature type="non-terminal residue" evidence="2">
    <location>
        <position position="241"/>
    </location>
</feature>
<dbReference type="OrthoDB" id="16717at2759"/>
<dbReference type="GO" id="GO:0005847">
    <property type="term" value="C:mRNA cleavage and polyadenylation specificity factor complex"/>
    <property type="evidence" value="ECO:0007669"/>
    <property type="project" value="TreeGrafter"/>
</dbReference>
<dbReference type="InterPro" id="IPR036322">
    <property type="entry name" value="WD40_repeat_dom_sf"/>
</dbReference>
<keyword evidence="2" id="KW-0012">Acyltransferase</keyword>
<dbReference type="EC" id="2.3.1.48" evidence="2"/>
<dbReference type="PROSITE" id="PS50082">
    <property type="entry name" value="WD_REPEATS_2"/>
    <property type="match status" value="1"/>
</dbReference>
<dbReference type="InterPro" id="IPR045245">
    <property type="entry name" value="Pfs2-like"/>
</dbReference>
<evidence type="ECO:0000313" key="2">
    <source>
        <dbReference type="EMBL" id="EGR27673.1"/>
    </source>
</evidence>
<dbReference type="eggNOG" id="KOG0284">
    <property type="taxonomic scope" value="Eukaryota"/>
</dbReference>
<keyword evidence="2" id="KW-0808">Transferase</keyword>
<dbReference type="OMA" id="WNINSEV"/>
<dbReference type="InterPro" id="IPR001680">
    <property type="entry name" value="WD40_rpt"/>
</dbReference>
<dbReference type="Gene3D" id="2.130.10.10">
    <property type="entry name" value="YVTN repeat-like/Quinoprotein amine dehydrogenase"/>
    <property type="match status" value="2"/>
</dbReference>
<dbReference type="STRING" id="857967.G0R4D5"/>
<evidence type="ECO:0000256" key="1">
    <source>
        <dbReference type="PROSITE-ProRule" id="PRU00221"/>
    </source>
</evidence>
<protein>
    <submittedName>
        <fullName evidence="2">WD repeat protein</fullName>
        <ecNumber evidence="2">2.3.1.48</ecNumber>
    </submittedName>
</protein>
<accession>G0R4D5</accession>
<sequence length="241" mass="27485">MNNGKNLIVGDKSGDIYLLDCILNNVRDLKTEDKQLYTELTKCCIETNIENLIDLSPSPNDKKIVIAGEKELHILDVDSAKKEIDLENVSREITSCDWNPQKALILSTDDSYKIRLWDPRVFESLAEISSHNQPVTTGKWHQNGTYFITGGKDHAVKLFDIRKLEKPSNEFSCYSEITCIKWNPMLSNIFVTGDNQGNILHFSVHENSHIDQICCDDKVIDIDFHPLGNIMCFIDNKKVLK</sequence>
<reference evidence="2 3" key="1">
    <citation type="submission" date="2011-07" db="EMBL/GenBank/DDBJ databases">
        <authorList>
            <person name="Coyne R."/>
            <person name="Brami D."/>
            <person name="Johnson J."/>
            <person name="Hostetler J."/>
            <person name="Hannick L."/>
            <person name="Clark T."/>
            <person name="Cassidy-Hanley D."/>
            <person name="Inman J."/>
        </authorList>
    </citation>
    <scope>NUCLEOTIDE SEQUENCE [LARGE SCALE GENOMIC DNA]</scope>
    <source>
        <strain evidence="2 3">G5</strain>
    </source>
</reference>
<dbReference type="GO" id="GO:0031124">
    <property type="term" value="P:mRNA 3'-end processing"/>
    <property type="evidence" value="ECO:0007669"/>
    <property type="project" value="InterPro"/>
</dbReference>